<protein>
    <recommendedName>
        <fullName evidence="2">DUF1918 domain-containing protein</fullName>
    </recommendedName>
</protein>
<dbReference type="Pfam" id="PF08940">
    <property type="entry name" value="DUF1918"/>
    <property type="match status" value="1"/>
</dbReference>
<dbReference type="RefSeq" id="WP_093840685.1">
    <property type="nucleotide sequence ID" value="NZ_FOLM01000014.1"/>
</dbReference>
<organism evidence="3 4">
    <name type="scientific">Streptomyces aidingensis</name>
    <dbReference type="NCBI Taxonomy" id="910347"/>
    <lineage>
        <taxon>Bacteria</taxon>
        <taxon>Bacillati</taxon>
        <taxon>Actinomycetota</taxon>
        <taxon>Actinomycetes</taxon>
        <taxon>Kitasatosporales</taxon>
        <taxon>Streptomycetaceae</taxon>
        <taxon>Streptomyces</taxon>
    </lineage>
</organism>
<evidence type="ECO:0000256" key="1">
    <source>
        <dbReference type="SAM" id="MobiDB-lite"/>
    </source>
</evidence>
<feature type="region of interest" description="Disordered" evidence="1">
    <location>
        <begin position="33"/>
        <end position="62"/>
    </location>
</feature>
<dbReference type="EMBL" id="FOLM01000014">
    <property type="protein sequence ID" value="SFD38741.1"/>
    <property type="molecule type" value="Genomic_DNA"/>
</dbReference>
<keyword evidence="4" id="KW-1185">Reference proteome</keyword>
<feature type="domain" description="DUF1918" evidence="2">
    <location>
        <begin position="1"/>
        <end position="57"/>
    </location>
</feature>
<dbReference type="OrthoDB" id="4828144at2"/>
<proteinExistence type="predicted"/>
<dbReference type="Gene3D" id="2.30.30.440">
    <property type="entry name" value="Domain of unknown function DUF1918"/>
    <property type="match status" value="1"/>
</dbReference>
<accession>A0A1I1RWV8</accession>
<dbReference type="InterPro" id="IPR015035">
    <property type="entry name" value="DUF1918"/>
</dbReference>
<evidence type="ECO:0000313" key="3">
    <source>
        <dbReference type="EMBL" id="SFD38741.1"/>
    </source>
</evidence>
<reference evidence="3 4" key="1">
    <citation type="submission" date="2016-10" db="EMBL/GenBank/DDBJ databases">
        <authorList>
            <person name="de Groot N.N."/>
        </authorList>
    </citation>
    <scope>NUCLEOTIDE SEQUENCE [LARGE SCALE GENOMIC DNA]</scope>
    <source>
        <strain evidence="3 4">CGMCC 4.5739</strain>
    </source>
</reference>
<dbReference type="Proteomes" id="UP000199207">
    <property type="component" value="Unassembled WGS sequence"/>
</dbReference>
<dbReference type="STRING" id="910347.SAMN05421773_11461"/>
<sequence>MHAKTGDRMVTHGRTVGQKERVAEIVEVMGKNGEPPYRVRDEQGHESVVYPGPDSEVKSGGA</sequence>
<evidence type="ECO:0000259" key="2">
    <source>
        <dbReference type="Pfam" id="PF08940"/>
    </source>
</evidence>
<name>A0A1I1RWV8_9ACTN</name>
<gene>
    <name evidence="3" type="ORF">SAMN05421773_11461</name>
</gene>
<evidence type="ECO:0000313" key="4">
    <source>
        <dbReference type="Proteomes" id="UP000199207"/>
    </source>
</evidence>
<dbReference type="SUPFAM" id="SSF50118">
    <property type="entry name" value="Cell growth inhibitor/plasmid maintenance toxic component"/>
    <property type="match status" value="1"/>
</dbReference>
<dbReference type="AlphaFoldDB" id="A0A1I1RWV8"/>